<dbReference type="InterPro" id="IPR036869">
    <property type="entry name" value="J_dom_sf"/>
</dbReference>
<protein>
    <submittedName>
        <fullName evidence="3">DnaJ-like protein djlA</fullName>
    </submittedName>
</protein>
<accession>A0AAC9K9S8</accession>
<dbReference type="CDD" id="cd06257">
    <property type="entry name" value="DnaJ"/>
    <property type="match status" value="1"/>
</dbReference>
<dbReference type="InterPro" id="IPR007791">
    <property type="entry name" value="DjlA_N"/>
</dbReference>
<feature type="domain" description="J" evidence="2">
    <location>
        <begin position="211"/>
        <end position="275"/>
    </location>
</feature>
<evidence type="ECO:0000256" key="1">
    <source>
        <dbReference type="SAM" id="MobiDB-lite"/>
    </source>
</evidence>
<dbReference type="SUPFAM" id="SSF158682">
    <property type="entry name" value="TerB-like"/>
    <property type="match status" value="1"/>
</dbReference>
<dbReference type="PROSITE" id="PS50076">
    <property type="entry name" value="DNAJ_2"/>
    <property type="match status" value="1"/>
</dbReference>
<dbReference type="SUPFAM" id="SSF46565">
    <property type="entry name" value="Chaperone J-domain"/>
    <property type="match status" value="1"/>
</dbReference>
<dbReference type="Gene3D" id="1.10.287.110">
    <property type="entry name" value="DnaJ domain"/>
    <property type="match status" value="1"/>
</dbReference>
<reference evidence="4" key="1">
    <citation type="submission" date="2016-11" db="EMBL/GenBank/DDBJ databases">
        <title>Comparative genomic and phenotypic analysis of Granulibacter bethesdensis clinical isolates from patients with chronic granulomatous disease.</title>
        <authorList>
            <person name="Zarember K.A."/>
            <person name="Porcella S.F."/>
            <person name="Chu J."/>
            <person name="Ding L."/>
            <person name="Dahlstrom E."/>
            <person name="Barbian K."/>
            <person name="Martens C."/>
            <person name="Sykora L."/>
            <person name="Kramer S."/>
            <person name="Pettinato A.M."/>
            <person name="Hong H."/>
            <person name="Wald G."/>
            <person name="Berg L.J."/>
            <person name="Rogge L.S."/>
            <person name="Greenberg D.E."/>
            <person name="Falcone E.L."/>
            <person name="Neves J.F."/>
            <person name="Simoes M.J."/>
            <person name="Casal M."/>
            <person name="Rodriguez-Lopez F.C."/>
            <person name="Zelazny A."/>
            <person name="Gallin J.I."/>
            <person name="Holland S.M."/>
        </authorList>
    </citation>
    <scope>NUCLEOTIDE SEQUENCE [LARGE SCALE GENOMIC DNA]</scope>
    <source>
        <strain evidence="4">NIH9.1</strain>
    </source>
</reference>
<dbReference type="InterPro" id="IPR029024">
    <property type="entry name" value="TerB-like"/>
</dbReference>
<dbReference type="Gene3D" id="1.10.3680.10">
    <property type="entry name" value="TerB-like"/>
    <property type="match status" value="1"/>
</dbReference>
<name>A0AAC9K9S8_9PROT</name>
<dbReference type="EMBL" id="CP018191">
    <property type="protein sequence ID" value="APH53679.1"/>
    <property type="molecule type" value="Genomic_DNA"/>
</dbReference>
<evidence type="ECO:0000259" key="2">
    <source>
        <dbReference type="PROSITE" id="PS50076"/>
    </source>
</evidence>
<proteinExistence type="predicted"/>
<sequence length="276" mass="29769">MSYWGKILGGVAGFAVGGPFGAMMGAALGHAADKGILPGTGQFKEGMGGFKLPFAQVLGGLSTQGPARIAALLGQKEQLYALSIIVLSAKLARADGPVKRVEIDTFRQLFRIPPEAVKQVGHLFDQARDSGESFAFYADQLGESFADDQGRLEDTLSALFAIARSDGPVNRAENTFLLRVRQGFRLNDAAWERARDPDTARSARPAPDEPDPYTVLGTSRSADDTTLRQRWKILMRDLHPDSMAARGATPAEIEAASDQAAIVNAAWDRIKRERGL</sequence>
<dbReference type="CDD" id="cd07316">
    <property type="entry name" value="terB_like_DjlA"/>
    <property type="match status" value="1"/>
</dbReference>
<dbReference type="InterPro" id="IPR001623">
    <property type="entry name" value="DnaJ_domain"/>
</dbReference>
<evidence type="ECO:0000313" key="4">
    <source>
        <dbReference type="Proteomes" id="UP000182373"/>
    </source>
</evidence>
<dbReference type="SMART" id="SM00271">
    <property type="entry name" value="DnaJ"/>
    <property type="match status" value="1"/>
</dbReference>
<evidence type="ECO:0000313" key="3">
    <source>
        <dbReference type="EMBL" id="APH53679.1"/>
    </source>
</evidence>
<feature type="region of interest" description="Disordered" evidence="1">
    <location>
        <begin position="194"/>
        <end position="220"/>
    </location>
</feature>
<organism evidence="3 4">
    <name type="scientific">Granulibacter bethesdensis</name>
    <dbReference type="NCBI Taxonomy" id="364410"/>
    <lineage>
        <taxon>Bacteria</taxon>
        <taxon>Pseudomonadati</taxon>
        <taxon>Pseudomonadota</taxon>
        <taxon>Alphaproteobacteria</taxon>
        <taxon>Acetobacterales</taxon>
        <taxon>Acetobacteraceae</taxon>
        <taxon>Granulibacter</taxon>
    </lineage>
</organism>
<dbReference type="AlphaFoldDB" id="A0AAC9K9S8"/>
<gene>
    <name evidence="3" type="ORF">GbCGDNIH9_0441</name>
</gene>
<dbReference type="Proteomes" id="UP000182373">
    <property type="component" value="Chromosome"/>
</dbReference>
<dbReference type="RefSeq" id="WP_072571945.1">
    <property type="nucleotide sequence ID" value="NZ_CP018191.1"/>
</dbReference>
<dbReference type="Pfam" id="PF05099">
    <property type="entry name" value="TerB"/>
    <property type="match status" value="1"/>
</dbReference>